<dbReference type="SUPFAM" id="SSF57501">
    <property type="entry name" value="Cystine-knot cytokines"/>
    <property type="match status" value="1"/>
</dbReference>
<comment type="caution">
    <text evidence="1">The sequence shown here is derived from an EMBL/GenBank/DDBJ whole genome shotgun (WGS) entry which is preliminary data.</text>
</comment>
<evidence type="ECO:0000313" key="1">
    <source>
        <dbReference type="EMBL" id="CAL8087412.1"/>
    </source>
</evidence>
<name>A0ABP1Q6A3_9HEXA</name>
<dbReference type="Gene3D" id="2.10.90.10">
    <property type="entry name" value="Cystine-knot cytokines"/>
    <property type="match status" value="1"/>
</dbReference>
<protein>
    <recommendedName>
        <fullName evidence="3">Protein trunk</fullName>
    </recommendedName>
</protein>
<reference evidence="1 2" key="1">
    <citation type="submission" date="2024-08" db="EMBL/GenBank/DDBJ databases">
        <authorList>
            <person name="Cucini C."/>
            <person name="Frati F."/>
        </authorList>
    </citation>
    <scope>NUCLEOTIDE SEQUENCE [LARGE SCALE GENOMIC DNA]</scope>
</reference>
<proteinExistence type="predicted"/>
<evidence type="ECO:0008006" key="3">
    <source>
        <dbReference type="Google" id="ProtNLM"/>
    </source>
</evidence>
<sequence length="306" mass="34909">MYTNHRSSTNSLPKFSFRVKTFLKPRMLLIGALLLCWELKNSMAVSFYPARNGHQNHMHRYHQSGGVRLRAPPSLNQLSSYKALQPLGGADLKHTDEAALANTVSRSPSAITPYSYSSALETQMNEALSGPRRKKDCGEPSIATRGLLGPTLKRSYFAYTQDEMDQKLRDDEYRESVERRKRDVQQELFQNNKRNGGTGVVEAQESALPWTCETKYEWKDMGADHYPRFVRTAECKSRLCFNGFFRCRPRRYKTKVLKRVTPADSTSCEDDDVSLPETLRANWKFITVTINLCCDCTGRIPGNTEV</sequence>
<dbReference type="InterPro" id="IPR052876">
    <property type="entry name" value="Insect_Hormone_Regulators"/>
</dbReference>
<dbReference type="EMBL" id="CAXLJM020000020">
    <property type="protein sequence ID" value="CAL8087412.1"/>
    <property type="molecule type" value="Genomic_DNA"/>
</dbReference>
<dbReference type="PANTHER" id="PTHR39940">
    <property type="entry name" value="PROTHORACICOTROPIC HORMONE, ISOFORM F"/>
    <property type="match status" value="1"/>
</dbReference>
<accession>A0ABP1Q6A3</accession>
<organism evidence="1 2">
    <name type="scientific">Orchesella dallaii</name>
    <dbReference type="NCBI Taxonomy" id="48710"/>
    <lineage>
        <taxon>Eukaryota</taxon>
        <taxon>Metazoa</taxon>
        <taxon>Ecdysozoa</taxon>
        <taxon>Arthropoda</taxon>
        <taxon>Hexapoda</taxon>
        <taxon>Collembola</taxon>
        <taxon>Entomobryomorpha</taxon>
        <taxon>Entomobryoidea</taxon>
        <taxon>Orchesellidae</taxon>
        <taxon>Orchesellinae</taxon>
        <taxon>Orchesella</taxon>
    </lineage>
</organism>
<dbReference type="PANTHER" id="PTHR39940:SF1">
    <property type="entry name" value="PROTHORACICOTROPIC HORMONE, ISOFORM F"/>
    <property type="match status" value="1"/>
</dbReference>
<dbReference type="InterPro" id="IPR029034">
    <property type="entry name" value="Cystine-knot_cytokine"/>
</dbReference>
<evidence type="ECO:0000313" key="2">
    <source>
        <dbReference type="Proteomes" id="UP001642540"/>
    </source>
</evidence>
<dbReference type="Proteomes" id="UP001642540">
    <property type="component" value="Unassembled WGS sequence"/>
</dbReference>
<keyword evidence="2" id="KW-1185">Reference proteome</keyword>
<gene>
    <name evidence="1" type="ORF">ODALV1_LOCUS6730</name>
</gene>